<keyword evidence="2" id="KW-1185">Reference proteome</keyword>
<name>A0ABQ9GRK3_9NEOP</name>
<comment type="caution">
    <text evidence="1">The sequence shown here is derived from an EMBL/GenBank/DDBJ whole genome shotgun (WGS) entry which is preliminary data.</text>
</comment>
<evidence type="ECO:0000313" key="1">
    <source>
        <dbReference type="EMBL" id="KAJ8874643.1"/>
    </source>
</evidence>
<proteinExistence type="predicted"/>
<evidence type="ECO:0000313" key="2">
    <source>
        <dbReference type="Proteomes" id="UP001159363"/>
    </source>
</evidence>
<protein>
    <submittedName>
        <fullName evidence="1">Uncharacterized protein</fullName>
    </submittedName>
</protein>
<reference evidence="1 2" key="1">
    <citation type="submission" date="2023-02" db="EMBL/GenBank/DDBJ databases">
        <title>LHISI_Scaffold_Assembly.</title>
        <authorList>
            <person name="Stuart O.P."/>
            <person name="Cleave R."/>
            <person name="Magrath M.J.L."/>
            <person name="Mikheyev A.S."/>
        </authorList>
    </citation>
    <scope>NUCLEOTIDE SEQUENCE [LARGE SCALE GENOMIC DNA]</scope>
    <source>
        <strain evidence="1">Daus_M_001</strain>
        <tissue evidence="1">Leg muscle</tissue>
    </source>
</reference>
<organism evidence="1 2">
    <name type="scientific">Dryococelus australis</name>
    <dbReference type="NCBI Taxonomy" id="614101"/>
    <lineage>
        <taxon>Eukaryota</taxon>
        <taxon>Metazoa</taxon>
        <taxon>Ecdysozoa</taxon>
        <taxon>Arthropoda</taxon>
        <taxon>Hexapoda</taxon>
        <taxon>Insecta</taxon>
        <taxon>Pterygota</taxon>
        <taxon>Neoptera</taxon>
        <taxon>Polyneoptera</taxon>
        <taxon>Phasmatodea</taxon>
        <taxon>Verophasmatodea</taxon>
        <taxon>Anareolatae</taxon>
        <taxon>Phasmatidae</taxon>
        <taxon>Eurycanthinae</taxon>
        <taxon>Dryococelus</taxon>
    </lineage>
</organism>
<sequence length="87" mass="10073">MKTRGRLQFLLELASRHGRSSPRSTCLHGTAVHSVVSYRLLQGIFYVLFNELRGDESKFSNYFRMSFTSFDELHGSLGKKKNMKIRT</sequence>
<dbReference type="Proteomes" id="UP001159363">
    <property type="component" value="Chromosome 9"/>
</dbReference>
<dbReference type="EMBL" id="JARBHB010000010">
    <property type="protein sequence ID" value="KAJ8874643.1"/>
    <property type="molecule type" value="Genomic_DNA"/>
</dbReference>
<accession>A0ABQ9GRK3</accession>
<gene>
    <name evidence="1" type="ORF">PR048_025509</name>
</gene>